<dbReference type="Pfam" id="PF06985">
    <property type="entry name" value="HET"/>
    <property type="match status" value="1"/>
</dbReference>
<dbReference type="AlphaFoldDB" id="A0A423W9B4"/>
<organism evidence="4 5">
    <name type="scientific">Cytospora schulzeri</name>
    <dbReference type="NCBI Taxonomy" id="448051"/>
    <lineage>
        <taxon>Eukaryota</taxon>
        <taxon>Fungi</taxon>
        <taxon>Dikarya</taxon>
        <taxon>Ascomycota</taxon>
        <taxon>Pezizomycotina</taxon>
        <taxon>Sordariomycetes</taxon>
        <taxon>Sordariomycetidae</taxon>
        <taxon>Diaporthales</taxon>
        <taxon>Cytosporaceae</taxon>
        <taxon>Cytospora</taxon>
    </lineage>
</organism>
<dbReference type="Pfam" id="PF26640">
    <property type="entry name" value="DUF8212"/>
    <property type="match status" value="1"/>
</dbReference>
<reference evidence="4 5" key="1">
    <citation type="submission" date="2015-09" db="EMBL/GenBank/DDBJ databases">
        <title>Host preference determinants of Valsa canker pathogens revealed by comparative genomics.</title>
        <authorList>
            <person name="Yin Z."/>
            <person name="Huang L."/>
        </authorList>
    </citation>
    <scope>NUCLEOTIDE SEQUENCE [LARGE SCALE GENOMIC DNA]</scope>
    <source>
        <strain evidence="4 5">03-1</strain>
    </source>
</reference>
<evidence type="ECO:0000256" key="1">
    <source>
        <dbReference type="SAM" id="MobiDB-lite"/>
    </source>
</evidence>
<keyword evidence="5" id="KW-1185">Reference proteome</keyword>
<gene>
    <name evidence="4" type="ORF">VMCG_06294</name>
</gene>
<dbReference type="InterPro" id="IPR058525">
    <property type="entry name" value="DUF8212"/>
</dbReference>
<dbReference type="OrthoDB" id="20872at2759"/>
<accession>A0A423W9B4</accession>
<evidence type="ECO:0000259" key="2">
    <source>
        <dbReference type="Pfam" id="PF06985"/>
    </source>
</evidence>
<feature type="domain" description="Heterokaryon incompatibility" evidence="2">
    <location>
        <begin position="24"/>
        <end position="124"/>
    </location>
</feature>
<dbReference type="PANTHER" id="PTHR10622">
    <property type="entry name" value="HET DOMAIN-CONTAINING PROTEIN"/>
    <property type="match status" value="1"/>
</dbReference>
<evidence type="ECO:0000259" key="3">
    <source>
        <dbReference type="Pfam" id="PF26640"/>
    </source>
</evidence>
<feature type="domain" description="DUF8212" evidence="3">
    <location>
        <begin position="266"/>
        <end position="298"/>
    </location>
</feature>
<dbReference type="STRING" id="356882.A0A423W9B4"/>
<proteinExistence type="predicted"/>
<evidence type="ECO:0000313" key="4">
    <source>
        <dbReference type="EMBL" id="ROV99944.1"/>
    </source>
</evidence>
<name>A0A423W9B4_9PEZI</name>
<dbReference type="EMBL" id="LKEA01000022">
    <property type="protein sequence ID" value="ROV99944.1"/>
    <property type="molecule type" value="Genomic_DNA"/>
</dbReference>
<sequence>MWLLHVTSKHLKAFLPDSIPTPGYAILSHTWDPDPDNEVLFSDFEASGGNRAILPSARLKRSWRKVELACGQALGDGYAWIWIDTCCIDKSSSSELSEAINSMYAWYRDSGVCYAWLSDLSAGVGLELSKSEFQASRWFTRGWTLQELLAPQKVVFFIKQNEGPDRYEGKETVPGEDGPGAAPNAPGTTMWLSVGEKTDFSELISSVTGIDASILRDPRLLETASIAQRMSWASKRATSRPEDMAYCLMGIFDVNMPMLYGEGAEKAFLRLQEEIMKSSDDQSLFAWRDDQAGPRSRHGLLATSPRPFRDSDLIIPYQNWASRPPYAMTNRGLQITLPEMVQLSPRDGNRYLAVLDCPVPPNYNDHCFLTIYLEKLTGPSQFARVLANQFGHPSRHSPPAAQQIFVRQQQRRGYNAGFLPRHALQLRRFVFNKGTYRVMDLGLPHGVLEVKAVGDSSSTIWGPFGQTHFPPYAYVIARIPSPQVVTAFLLERAEDGEQLVVRIGSAGSDKVGFDAFDDLLGRPWGEDYYRRPLCDNSFAPRPSGSSLELKYHLVNVDFSDSAVHGDTKYIMVDVQVTATNFSKPS</sequence>
<comment type="caution">
    <text evidence="4">The sequence shown here is derived from an EMBL/GenBank/DDBJ whole genome shotgun (WGS) entry which is preliminary data.</text>
</comment>
<dbReference type="Proteomes" id="UP000283895">
    <property type="component" value="Unassembled WGS sequence"/>
</dbReference>
<feature type="region of interest" description="Disordered" evidence="1">
    <location>
        <begin position="165"/>
        <end position="185"/>
    </location>
</feature>
<dbReference type="PANTHER" id="PTHR10622:SF10">
    <property type="entry name" value="HET DOMAIN-CONTAINING PROTEIN"/>
    <property type="match status" value="1"/>
</dbReference>
<dbReference type="InterPro" id="IPR010730">
    <property type="entry name" value="HET"/>
</dbReference>
<evidence type="ECO:0000313" key="5">
    <source>
        <dbReference type="Proteomes" id="UP000283895"/>
    </source>
</evidence>
<protein>
    <submittedName>
        <fullName evidence="4">Uncharacterized protein</fullName>
    </submittedName>
</protein>